<evidence type="ECO:0000256" key="1">
    <source>
        <dbReference type="ARBA" id="ARBA00022801"/>
    </source>
</evidence>
<dbReference type="RefSeq" id="WP_211546447.1">
    <property type="nucleotide sequence ID" value="NZ_JAGTUF010000002.1"/>
</dbReference>
<dbReference type="SUPFAM" id="SSF81606">
    <property type="entry name" value="PP2C-like"/>
    <property type="match status" value="1"/>
</dbReference>
<dbReference type="Pfam" id="PF07228">
    <property type="entry name" value="SpoIIE"/>
    <property type="match status" value="1"/>
</dbReference>
<dbReference type="InterPro" id="IPR001932">
    <property type="entry name" value="PPM-type_phosphatase-like_dom"/>
</dbReference>
<gene>
    <name evidence="4" type="ORF">KEC16_04335</name>
</gene>
<proteinExistence type="predicted"/>
<dbReference type="EMBL" id="JAGTUF010000002">
    <property type="protein sequence ID" value="MBR9970936.1"/>
    <property type="molecule type" value="Genomic_DNA"/>
</dbReference>
<dbReference type="PANTHER" id="PTHR43156">
    <property type="entry name" value="STAGE II SPORULATION PROTEIN E-RELATED"/>
    <property type="match status" value="1"/>
</dbReference>
<dbReference type="InterPro" id="IPR052016">
    <property type="entry name" value="Bact_Sigma-Reg"/>
</dbReference>
<dbReference type="InterPro" id="IPR003594">
    <property type="entry name" value="HATPase_dom"/>
</dbReference>
<dbReference type="PROSITE" id="PS50110">
    <property type="entry name" value="RESPONSE_REGULATORY"/>
    <property type="match status" value="1"/>
</dbReference>
<evidence type="ECO:0000313" key="5">
    <source>
        <dbReference type="Proteomes" id="UP000680714"/>
    </source>
</evidence>
<dbReference type="SMART" id="SM00331">
    <property type="entry name" value="PP2C_SIG"/>
    <property type="match status" value="1"/>
</dbReference>
<evidence type="ECO:0000259" key="3">
    <source>
        <dbReference type="PROSITE" id="PS50110"/>
    </source>
</evidence>
<feature type="domain" description="Response regulatory" evidence="3">
    <location>
        <begin position="21"/>
        <end position="138"/>
    </location>
</feature>
<accession>A0ABS5I9I8</accession>
<dbReference type="Gene3D" id="3.60.40.10">
    <property type="entry name" value="PPM-type phosphatase domain"/>
    <property type="match status" value="1"/>
</dbReference>
<keyword evidence="2" id="KW-0597">Phosphoprotein</keyword>
<dbReference type="PANTHER" id="PTHR43156:SF2">
    <property type="entry name" value="STAGE II SPORULATION PROTEIN E"/>
    <property type="match status" value="1"/>
</dbReference>
<evidence type="ECO:0000313" key="4">
    <source>
        <dbReference type="EMBL" id="MBR9970936.1"/>
    </source>
</evidence>
<dbReference type="InterPro" id="IPR011006">
    <property type="entry name" value="CheY-like_superfamily"/>
</dbReference>
<dbReference type="CDD" id="cd16936">
    <property type="entry name" value="HATPase_RsbW-like"/>
    <property type="match status" value="1"/>
</dbReference>
<dbReference type="Proteomes" id="UP000680714">
    <property type="component" value="Unassembled WGS sequence"/>
</dbReference>
<dbReference type="SUPFAM" id="SSF52172">
    <property type="entry name" value="CheY-like"/>
    <property type="match status" value="1"/>
</dbReference>
<keyword evidence="1" id="KW-0378">Hydrolase</keyword>
<dbReference type="Gene3D" id="3.40.50.2300">
    <property type="match status" value="1"/>
</dbReference>
<dbReference type="Pfam" id="PF00072">
    <property type="entry name" value="Response_reg"/>
    <property type="match status" value="1"/>
</dbReference>
<dbReference type="Pfam" id="PF13581">
    <property type="entry name" value="HATPase_c_2"/>
    <property type="match status" value="1"/>
</dbReference>
<reference evidence="4 5" key="1">
    <citation type="submission" date="2021-04" db="EMBL/GenBank/DDBJ databases">
        <title>Magnetospirillum sulfuroxidans sp. nov., a facultative chemolithoautotrophic sulfur-oxidizing alphaproteobacterium isolated from freshwater sediment and proposals for Paramagetospirillum gen. nov., and Magnetospirillaceae fam. nov.</title>
        <authorList>
            <person name="Koziaeva V."/>
            <person name="Geelhoed J.S."/>
            <person name="Sorokin D.Y."/>
            <person name="Grouzdev D.S."/>
        </authorList>
    </citation>
    <scope>NUCLEOTIDE SEQUENCE [LARGE SCALE GENOMIC DNA]</scope>
    <source>
        <strain evidence="4 5">J10</strain>
    </source>
</reference>
<name>A0ABS5I9I8_9PROT</name>
<dbReference type="InterPro" id="IPR036890">
    <property type="entry name" value="HATPase_C_sf"/>
</dbReference>
<feature type="modified residue" description="4-aspartylphosphate" evidence="2">
    <location>
        <position position="71"/>
    </location>
</feature>
<dbReference type="InterPro" id="IPR036457">
    <property type="entry name" value="PPM-type-like_dom_sf"/>
</dbReference>
<keyword evidence="5" id="KW-1185">Reference proteome</keyword>
<evidence type="ECO:0000256" key="2">
    <source>
        <dbReference type="PROSITE-ProRule" id="PRU00169"/>
    </source>
</evidence>
<dbReference type="InterPro" id="IPR001789">
    <property type="entry name" value="Sig_transdc_resp-reg_receiver"/>
</dbReference>
<comment type="caution">
    <text evidence="4">The sequence shown here is derived from an EMBL/GenBank/DDBJ whole genome shotgun (WGS) entry which is preliminary data.</text>
</comment>
<dbReference type="SMART" id="SM00448">
    <property type="entry name" value="REC"/>
    <property type="match status" value="1"/>
</dbReference>
<sequence length="644" mass="70907">MAQPETSLTATVTPQDWSWATVMVVDDEEINRDLLAAIARRNGIGTIVEARDGLDCLRKLETVHPDLIILDIVMPNLDGFATCARIRAIPAWVDIPILVQTALTTPQDVLACFEAGASDVVAKPIRPAELSARLRVHLENRRMVRTLRDTNQRIHKEMQGAREMQRTLFPAPALLEQLRGNHGLAIEGRVEPLDGVGGDIWTVHSLSDTLVAVMMADFSGHGLMPALNTFWLHAFISKQSTAMREPADFLKLLNGALRSNLMRGHFATLFFGLIDLERDELRWSGAGAPKPVLVLNGDFHQLDTTGLPLGLTERASYTNHSIAFPPGAKLLLFSDGLTDIATDDGTRLESHGLLERLQPLLTRFPDADLNSILDAVVPPGRAQLSDDTTAVWIRRQHQHSSARPDQRHLTLVGVDFAALTSWIAWLALPTRQQPLPDQSQRPIHLIASGDDAALTAAFGSSFAAIIEVVTSQLNQTPAEELALPPVDHHLLVSMTTSTAYRLPLAMLFCDSLLARGMIGEAAKGNILLALQEAIANGVVHGNLELHSPRRAFENMRAYWAEIRRRLADPIKAERRITLDARLRDNTVLVTITDQGRGYNPDTVQIRDASRPHGKGLKLIGQLALAREIARGGRQHTLTFTREID</sequence>
<dbReference type="Gene3D" id="3.30.565.10">
    <property type="entry name" value="Histidine kinase-like ATPase, C-terminal domain"/>
    <property type="match status" value="1"/>
</dbReference>
<organism evidence="4 5">
    <name type="scientific">Magnetospirillum sulfuroxidans</name>
    <dbReference type="NCBI Taxonomy" id="611300"/>
    <lineage>
        <taxon>Bacteria</taxon>
        <taxon>Pseudomonadati</taxon>
        <taxon>Pseudomonadota</taxon>
        <taxon>Alphaproteobacteria</taxon>
        <taxon>Rhodospirillales</taxon>
        <taxon>Rhodospirillaceae</taxon>
        <taxon>Magnetospirillum</taxon>
    </lineage>
</organism>
<protein>
    <submittedName>
        <fullName evidence="4">SpoIIE family protein phosphatase</fullName>
    </submittedName>
</protein>